<comment type="caution">
    <text evidence="1">The sequence shown here is derived from an EMBL/GenBank/DDBJ whole genome shotgun (WGS) entry which is preliminary data.</text>
</comment>
<dbReference type="RefSeq" id="WP_203730697.1">
    <property type="nucleotide sequence ID" value="NZ_BAAATX010000029.1"/>
</dbReference>
<dbReference type="InterPro" id="IPR004401">
    <property type="entry name" value="YbaB/EbfC"/>
</dbReference>
<dbReference type="Gene3D" id="3.30.1310.10">
    <property type="entry name" value="Nucleoid-associated protein YbaB-like domain"/>
    <property type="match status" value="1"/>
</dbReference>
<keyword evidence="2" id="KW-1185">Reference proteome</keyword>
<organism evidence="1 2">
    <name type="scientific">Paractinoplanes durhamensis</name>
    <dbReference type="NCBI Taxonomy" id="113563"/>
    <lineage>
        <taxon>Bacteria</taxon>
        <taxon>Bacillati</taxon>
        <taxon>Actinomycetota</taxon>
        <taxon>Actinomycetes</taxon>
        <taxon>Micromonosporales</taxon>
        <taxon>Micromonosporaceae</taxon>
        <taxon>Paractinoplanes</taxon>
    </lineage>
</organism>
<gene>
    <name evidence="1" type="ORF">Adu01nite_55250</name>
</gene>
<name>A0ABQ3Z2V9_9ACTN</name>
<protein>
    <recommendedName>
        <fullName evidence="3">YbaB/EbfC DNA-binding family protein</fullName>
    </recommendedName>
</protein>
<evidence type="ECO:0008006" key="3">
    <source>
        <dbReference type="Google" id="ProtNLM"/>
    </source>
</evidence>
<evidence type="ECO:0000313" key="1">
    <source>
        <dbReference type="EMBL" id="GIE04175.1"/>
    </source>
</evidence>
<evidence type="ECO:0000313" key="2">
    <source>
        <dbReference type="Proteomes" id="UP000637628"/>
    </source>
</evidence>
<sequence length="142" mass="14794">MTSPQMNQVEQAMAEFERQKAALGEIERGLHGSSTTVVAKNRAVAVTVNSSGAVAEIKFPTSAYRSMSGAELGDLLVSTIEEARAEAMAQTMQAFAAVLPGGQAMVDAFTGRAGGNVETPLEKLLAEVLLDGDRPDDGPAGR</sequence>
<proteinExistence type="predicted"/>
<accession>A0ABQ3Z2V9</accession>
<dbReference type="Proteomes" id="UP000637628">
    <property type="component" value="Unassembled WGS sequence"/>
</dbReference>
<reference evidence="1 2" key="1">
    <citation type="submission" date="2021-01" db="EMBL/GenBank/DDBJ databases">
        <title>Whole genome shotgun sequence of Actinoplanes durhamensis NBRC 14914.</title>
        <authorList>
            <person name="Komaki H."/>
            <person name="Tamura T."/>
        </authorList>
    </citation>
    <scope>NUCLEOTIDE SEQUENCE [LARGE SCALE GENOMIC DNA]</scope>
    <source>
        <strain evidence="1 2">NBRC 14914</strain>
    </source>
</reference>
<dbReference type="InterPro" id="IPR036894">
    <property type="entry name" value="YbaB-like_sf"/>
</dbReference>
<dbReference type="Pfam" id="PF02575">
    <property type="entry name" value="YbaB_DNA_bd"/>
    <property type="match status" value="1"/>
</dbReference>
<dbReference type="EMBL" id="BOML01000043">
    <property type="protein sequence ID" value="GIE04175.1"/>
    <property type="molecule type" value="Genomic_DNA"/>
</dbReference>